<dbReference type="PATRIC" id="fig|543877.4.peg.1808"/>
<feature type="transmembrane region" description="Helical" evidence="1">
    <location>
        <begin position="232"/>
        <end position="253"/>
    </location>
</feature>
<feature type="transmembrane region" description="Helical" evidence="1">
    <location>
        <begin position="37"/>
        <end position="56"/>
    </location>
</feature>
<feature type="transmembrane region" description="Helical" evidence="1">
    <location>
        <begin position="150"/>
        <end position="167"/>
    </location>
</feature>
<sequence>MVADLFLPFATFVMTLAFCAVHLFVGRLRILDATPRSRWLSFAGGVAVGYVFLHIMPEIGAHAASFERATGLAAPLAEAAVYTLALAGLILFYGMERAIVASRDAQRESEGRDRPEHAMFRLHIGANGLLIFVIAYLLNHREDESAAGLALYFVAMMLHFVTADYGARRHHVELYDRRGRWALVLATLGGWLAGVALALPPLAIGGLFAFVGGAIILVVLKEELPEERQSYFLPFFAGTALYAALALAELHLVN</sequence>
<evidence type="ECO:0000256" key="1">
    <source>
        <dbReference type="SAM" id="Phobius"/>
    </source>
</evidence>
<organism evidence="2 3">
    <name type="scientific">Pelagerythrobacter marensis</name>
    <dbReference type="NCBI Taxonomy" id="543877"/>
    <lineage>
        <taxon>Bacteria</taxon>
        <taxon>Pseudomonadati</taxon>
        <taxon>Pseudomonadota</taxon>
        <taxon>Alphaproteobacteria</taxon>
        <taxon>Sphingomonadales</taxon>
        <taxon>Erythrobacteraceae</taxon>
        <taxon>Pelagerythrobacter</taxon>
    </lineage>
</organism>
<evidence type="ECO:0000313" key="2">
    <source>
        <dbReference type="EMBL" id="AKM07847.1"/>
    </source>
</evidence>
<dbReference type="AlphaFoldDB" id="A0A0G3X9G9"/>
<feature type="transmembrane region" description="Helical" evidence="1">
    <location>
        <begin position="6"/>
        <end position="25"/>
    </location>
</feature>
<accession>A0A0G3X9G9</accession>
<reference evidence="2 3" key="1">
    <citation type="submission" date="2015-06" db="EMBL/GenBank/DDBJ databases">
        <authorList>
            <person name="Kim K.M."/>
        </authorList>
    </citation>
    <scope>NUCLEOTIDE SEQUENCE [LARGE SCALE GENOMIC DNA]</scope>
    <source>
        <strain evidence="2 3">KCTC 22370</strain>
    </source>
</reference>
<proteinExistence type="predicted"/>
<feature type="transmembrane region" description="Helical" evidence="1">
    <location>
        <begin position="203"/>
        <end position="220"/>
    </location>
</feature>
<feature type="transmembrane region" description="Helical" evidence="1">
    <location>
        <begin position="76"/>
        <end position="99"/>
    </location>
</feature>
<keyword evidence="1" id="KW-0472">Membrane</keyword>
<feature type="transmembrane region" description="Helical" evidence="1">
    <location>
        <begin position="120"/>
        <end position="138"/>
    </location>
</feature>
<protein>
    <submittedName>
        <fullName evidence="2">Membrane protein</fullName>
    </submittedName>
</protein>
<keyword evidence="3" id="KW-1185">Reference proteome</keyword>
<gene>
    <name evidence="2" type="ORF">AM2010_1783</name>
</gene>
<keyword evidence="1" id="KW-1133">Transmembrane helix</keyword>
<dbReference type="STRING" id="543877.AM2010_1783"/>
<name>A0A0G3X9G9_9SPHN</name>
<dbReference type="Proteomes" id="UP000037643">
    <property type="component" value="Chromosome"/>
</dbReference>
<dbReference type="EMBL" id="CP011805">
    <property type="protein sequence ID" value="AKM07847.1"/>
    <property type="molecule type" value="Genomic_DNA"/>
</dbReference>
<feature type="transmembrane region" description="Helical" evidence="1">
    <location>
        <begin position="179"/>
        <end position="197"/>
    </location>
</feature>
<evidence type="ECO:0000313" key="3">
    <source>
        <dbReference type="Proteomes" id="UP000037643"/>
    </source>
</evidence>
<keyword evidence="1" id="KW-0812">Transmembrane</keyword>
<dbReference type="KEGG" id="amx:AM2010_1783"/>